<evidence type="ECO:0000313" key="1">
    <source>
        <dbReference type="EMBL" id="KNC67019.1"/>
    </source>
</evidence>
<dbReference type="Proteomes" id="UP000036850">
    <property type="component" value="Unassembled WGS sequence"/>
</dbReference>
<dbReference type="EMBL" id="LFZX01000101">
    <property type="protein sequence ID" value="KNC67019.1"/>
    <property type="molecule type" value="Genomic_DNA"/>
</dbReference>
<evidence type="ECO:0008006" key="3">
    <source>
        <dbReference type="Google" id="ProtNLM"/>
    </source>
</evidence>
<reference evidence="2" key="1">
    <citation type="submission" date="2015-07" db="EMBL/GenBank/DDBJ databases">
        <title>Draft genome sequence of a Pseudoalteromonas rubra strain, OCN096, isolated from Kaneohe Bay, Oahu, Hawaii.</title>
        <authorList>
            <person name="Beurmann S."/>
            <person name="Ushijima B."/>
            <person name="Belcaid M."/>
            <person name="Callahan S.M."/>
            <person name="Aeby G.S."/>
        </authorList>
    </citation>
    <scope>NUCLEOTIDE SEQUENCE [LARGE SCALE GENOMIC DNA]</scope>
    <source>
        <strain evidence="2">OCN096</strain>
    </source>
</reference>
<dbReference type="AlphaFoldDB" id="A0A0L0ERI0"/>
<proteinExistence type="predicted"/>
<accession>A0A0L0ERI0</accession>
<gene>
    <name evidence="1" type="ORF">AC626_13445</name>
</gene>
<dbReference type="OrthoDB" id="6314559at2"/>
<protein>
    <recommendedName>
        <fullName evidence="3">KfrA N-terminal DNA-binding domain-containing protein</fullName>
    </recommendedName>
</protein>
<evidence type="ECO:0000313" key="2">
    <source>
        <dbReference type="Proteomes" id="UP000036850"/>
    </source>
</evidence>
<organism evidence="1 2">
    <name type="scientific">Pseudoalteromonas rubra</name>
    <dbReference type="NCBI Taxonomy" id="43658"/>
    <lineage>
        <taxon>Bacteria</taxon>
        <taxon>Pseudomonadati</taxon>
        <taxon>Pseudomonadota</taxon>
        <taxon>Gammaproteobacteria</taxon>
        <taxon>Alteromonadales</taxon>
        <taxon>Pseudoalteromonadaceae</taxon>
        <taxon>Pseudoalteromonas</taxon>
    </lineage>
</organism>
<sequence>MHPAVLNAIAALVAQGKTPTVATTKAKLAEPVAMPLIIAGLTAYKNNPDLLSALDEQPKQSTQSPEQDSAQTQLDRIEAKLDKLLALLESR</sequence>
<name>A0A0L0ERI0_9GAMM</name>
<comment type="caution">
    <text evidence="1">The sequence shown here is derived from an EMBL/GenBank/DDBJ whole genome shotgun (WGS) entry which is preliminary data.</text>
</comment>
<dbReference type="PATRIC" id="fig|43658.6.peg.1569"/>